<feature type="region of interest" description="Disordered" evidence="1">
    <location>
        <begin position="134"/>
        <end position="159"/>
    </location>
</feature>
<evidence type="ECO:0000313" key="3">
    <source>
        <dbReference type="Proteomes" id="UP001485043"/>
    </source>
</evidence>
<accession>A0AAW1SPY4</accession>
<proteinExistence type="predicted"/>
<gene>
    <name evidence="2" type="ORF">WJX84_008446</name>
</gene>
<dbReference type="EMBL" id="JALJOV010001304">
    <property type="protein sequence ID" value="KAK9850096.1"/>
    <property type="molecule type" value="Genomic_DNA"/>
</dbReference>
<name>A0AAW1SPY4_9CHLO</name>
<reference evidence="2 3" key="1">
    <citation type="journal article" date="2024" name="Nat. Commun.">
        <title>Phylogenomics reveals the evolutionary origins of lichenization in chlorophyte algae.</title>
        <authorList>
            <person name="Puginier C."/>
            <person name="Libourel C."/>
            <person name="Otte J."/>
            <person name="Skaloud P."/>
            <person name="Haon M."/>
            <person name="Grisel S."/>
            <person name="Petersen M."/>
            <person name="Berrin J.G."/>
            <person name="Delaux P.M."/>
            <person name="Dal Grande F."/>
            <person name="Keller J."/>
        </authorList>
    </citation>
    <scope>NUCLEOTIDE SEQUENCE [LARGE SCALE GENOMIC DNA]</scope>
    <source>
        <strain evidence="2 3">SAG 2523</strain>
    </source>
</reference>
<comment type="caution">
    <text evidence="2">The sequence shown here is derived from an EMBL/GenBank/DDBJ whole genome shotgun (WGS) entry which is preliminary data.</text>
</comment>
<protein>
    <submittedName>
        <fullName evidence="2">Uncharacterized protein</fullName>
    </submittedName>
</protein>
<dbReference type="Proteomes" id="UP001485043">
    <property type="component" value="Unassembled WGS sequence"/>
</dbReference>
<organism evidence="2 3">
    <name type="scientific">Apatococcus fuscideae</name>
    <dbReference type="NCBI Taxonomy" id="2026836"/>
    <lineage>
        <taxon>Eukaryota</taxon>
        <taxon>Viridiplantae</taxon>
        <taxon>Chlorophyta</taxon>
        <taxon>core chlorophytes</taxon>
        <taxon>Trebouxiophyceae</taxon>
        <taxon>Chlorellales</taxon>
        <taxon>Chlorellaceae</taxon>
        <taxon>Apatococcus</taxon>
    </lineage>
</organism>
<evidence type="ECO:0000256" key="1">
    <source>
        <dbReference type="SAM" id="MobiDB-lite"/>
    </source>
</evidence>
<evidence type="ECO:0000313" key="2">
    <source>
        <dbReference type="EMBL" id="KAK9850096.1"/>
    </source>
</evidence>
<sequence>MHLALGTISLPQGTANTATSARQHATVALPPLPDDLIAPLREPPAVSNHTILASCTSEGLPCLTSAQETRTFQHSDNQRVPAGRHLELSPLELSQVSAAHRPQEHLTAFADQPGVTFPTGTAALNANLSQLPVSFLPTEDQGPAGEAQGPGVVESSSQG</sequence>
<keyword evidence="3" id="KW-1185">Reference proteome</keyword>
<dbReference type="AlphaFoldDB" id="A0AAW1SPY4"/>